<evidence type="ECO:0000256" key="3">
    <source>
        <dbReference type="ARBA" id="ARBA00022475"/>
    </source>
</evidence>
<keyword evidence="5 10" id="KW-0812">Transmembrane</keyword>
<evidence type="ECO:0000256" key="1">
    <source>
        <dbReference type="ARBA" id="ARBA00004651"/>
    </source>
</evidence>
<feature type="transmembrane region" description="Helical" evidence="10">
    <location>
        <begin position="410"/>
        <end position="432"/>
    </location>
</feature>
<dbReference type="AlphaFoldDB" id="A0A160T0V2"/>
<evidence type="ECO:0000256" key="7">
    <source>
        <dbReference type="ARBA" id="ARBA00023136"/>
    </source>
</evidence>
<evidence type="ECO:0000256" key="2">
    <source>
        <dbReference type="ARBA" id="ARBA00010323"/>
    </source>
</evidence>
<feature type="transmembrane region" description="Helical" evidence="10">
    <location>
        <begin position="169"/>
        <end position="187"/>
    </location>
</feature>
<dbReference type="Proteomes" id="UP000215027">
    <property type="component" value="Chromosome I"/>
</dbReference>
<keyword evidence="4 9" id="KW-0808">Transferase</keyword>
<organism evidence="11 12">
    <name type="scientific">Candidatus Promineifilum breve</name>
    <dbReference type="NCBI Taxonomy" id="1806508"/>
    <lineage>
        <taxon>Bacteria</taxon>
        <taxon>Bacillati</taxon>
        <taxon>Chloroflexota</taxon>
        <taxon>Ardenticatenia</taxon>
        <taxon>Candidatus Promineifilales</taxon>
        <taxon>Candidatus Promineifilaceae</taxon>
        <taxon>Candidatus Promineifilum</taxon>
    </lineage>
</organism>
<dbReference type="GO" id="GO:0042121">
    <property type="term" value="P:alginic acid biosynthetic process"/>
    <property type="evidence" value="ECO:0007669"/>
    <property type="project" value="InterPro"/>
</dbReference>
<protein>
    <recommendedName>
        <fullName evidence="13">MBOAT family protein</fullName>
    </recommendedName>
</protein>
<dbReference type="GO" id="GO:0016746">
    <property type="term" value="F:acyltransferase activity"/>
    <property type="evidence" value="ECO:0007669"/>
    <property type="project" value="UniProtKB-KW"/>
</dbReference>
<feature type="transmembrane region" description="Helical" evidence="10">
    <location>
        <begin position="29"/>
        <end position="47"/>
    </location>
</feature>
<feature type="transmembrane region" description="Helical" evidence="10">
    <location>
        <begin position="207"/>
        <end position="224"/>
    </location>
</feature>
<dbReference type="KEGG" id="pbf:CFX0092_A0497"/>
<dbReference type="InterPro" id="IPR024194">
    <property type="entry name" value="Ac/AlaTfrase_AlgI/DltB"/>
</dbReference>
<keyword evidence="3 9" id="KW-1003">Cell membrane</keyword>
<accession>A0A160T0V2</accession>
<comment type="similarity">
    <text evidence="2 9">Belongs to the membrane-bound acyltransferase family.</text>
</comment>
<dbReference type="PANTHER" id="PTHR13285:SF23">
    <property type="entry name" value="TEICHOIC ACID D-ALANYLTRANSFERASE"/>
    <property type="match status" value="1"/>
</dbReference>
<evidence type="ECO:0008006" key="13">
    <source>
        <dbReference type="Google" id="ProtNLM"/>
    </source>
</evidence>
<feature type="transmembrane region" description="Helical" evidence="10">
    <location>
        <begin position="53"/>
        <end position="70"/>
    </location>
</feature>
<dbReference type="PANTHER" id="PTHR13285">
    <property type="entry name" value="ACYLTRANSFERASE"/>
    <property type="match status" value="1"/>
</dbReference>
<feature type="transmembrane region" description="Helical" evidence="10">
    <location>
        <begin position="438"/>
        <end position="455"/>
    </location>
</feature>
<keyword evidence="6 10" id="KW-1133">Transmembrane helix</keyword>
<keyword evidence="12" id="KW-1185">Reference proteome</keyword>
<evidence type="ECO:0000256" key="8">
    <source>
        <dbReference type="ARBA" id="ARBA00023315"/>
    </source>
</evidence>
<evidence type="ECO:0000256" key="6">
    <source>
        <dbReference type="ARBA" id="ARBA00022989"/>
    </source>
</evidence>
<dbReference type="InterPro" id="IPR051085">
    <property type="entry name" value="MB_O-acyltransferase"/>
</dbReference>
<dbReference type="PIRSF" id="PIRSF500217">
    <property type="entry name" value="AlgI"/>
    <property type="match status" value="1"/>
</dbReference>
<evidence type="ECO:0000313" key="12">
    <source>
        <dbReference type="Proteomes" id="UP000215027"/>
    </source>
</evidence>
<evidence type="ECO:0000256" key="5">
    <source>
        <dbReference type="ARBA" id="ARBA00022692"/>
    </source>
</evidence>
<dbReference type="RefSeq" id="WP_095041995.1">
    <property type="nucleotide sequence ID" value="NZ_LN890655.1"/>
</dbReference>
<dbReference type="OrthoDB" id="9805788at2"/>
<dbReference type="EMBL" id="LN890655">
    <property type="protein sequence ID" value="CUS02378.2"/>
    <property type="molecule type" value="Genomic_DNA"/>
</dbReference>
<feature type="transmembrane region" description="Helical" evidence="10">
    <location>
        <begin position="337"/>
        <end position="359"/>
    </location>
</feature>
<comment type="subcellular location">
    <subcellularLocation>
        <location evidence="1">Cell membrane</location>
        <topology evidence="1">Multi-pass membrane protein</topology>
    </subcellularLocation>
</comment>
<keyword evidence="8 9" id="KW-0012">Acyltransferase</keyword>
<evidence type="ECO:0000256" key="10">
    <source>
        <dbReference type="SAM" id="Phobius"/>
    </source>
</evidence>
<sequence length="515" mass="57504">MTLNLWAILVIGLAAVVYAALVPGRWRGWAILLGSVVALFWLQAPLAPRYADFLLPCATIAIGVAGWWLSRPPRRAFMAPAPGQPIDRDDQTGGQEFTISRVYVRDDWLTLLIILTLILGLALFRYVGVDFRLTASRPPSPLFVAVTALEVGLVFAALALILRRLPHRAVLTGAIVAFVLLFVAAKYPPATAFIAGWWRGLTGQDVTLAAPSDLAWLGFSYVAFRIIHTLRDRQTGILPDLSLRAYLSYILFAPAIVAGPIDRAERFLLDYQNLPLLRAFDPARWGLGLWRIGQGLFKKFVIADTLAQGLSLTPTLAAQTEGAGALWLLLFGYGLRLYFDFGGYTDIAIGLGILCGIRLPENFDRPYTRSNITAFWQSWHITLGNWARFYIFTPLSRALLRRRKPGASPLLTPTTIVLTSHLATMIVIGLWHGISWNFLIWGLWHAAGLFIHKQWSDRTRKWYRGLQGRPWPRRIWAATGWALTILFVMLGWVWFLMPTVDGALAVFMKLVGVSG</sequence>
<feature type="transmembrane region" description="Helical" evidence="10">
    <location>
        <begin position="108"/>
        <end position="128"/>
    </location>
</feature>
<dbReference type="Pfam" id="PF03062">
    <property type="entry name" value="MBOAT"/>
    <property type="match status" value="1"/>
</dbReference>
<evidence type="ECO:0000256" key="4">
    <source>
        <dbReference type="ARBA" id="ARBA00022679"/>
    </source>
</evidence>
<dbReference type="InterPro" id="IPR028362">
    <property type="entry name" value="AlgI"/>
</dbReference>
<name>A0A160T0V2_9CHLR</name>
<feature type="transmembrane region" description="Helical" evidence="10">
    <location>
        <begin position="140"/>
        <end position="162"/>
    </location>
</feature>
<dbReference type="GO" id="GO:0005886">
    <property type="term" value="C:plasma membrane"/>
    <property type="evidence" value="ECO:0007669"/>
    <property type="project" value="UniProtKB-SubCell"/>
</dbReference>
<proteinExistence type="inferred from homology"/>
<dbReference type="InterPro" id="IPR004299">
    <property type="entry name" value="MBOAT_fam"/>
</dbReference>
<feature type="transmembrane region" description="Helical" evidence="10">
    <location>
        <begin position="245"/>
        <end position="261"/>
    </location>
</feature>
<keyword evidence="7 9" id="KW-0472">Membrane</keyword>
<reference evidence="11" key="1">
    <citation type="submission" date="2016-01" db="EMBL/GenBank/DDBJ databases">
        <authorList>
            <person name="Mcilroy J.S."/>
            <person name="Karst M S."/>
            <person name="Albertsen M."/>
        </authorList>
    </citation>
    <scope>NUCLEOTIDE SEQUENCE</scope>
    <source>
        <strain evidence="11">Cfx-K</strain>
    </source>
</reference>
<gene>
    <name evidence="11" type="ORF">CFX0092_A0497</name>
</gene>
<evidence type="ECO:0000256" key="9">
    <source>
        <dbReference type="PIRNR" id="PIRNR016636"/>
    </source>
</evidence>
<evidence type="ECO:0000313" key="11">
    <source>
        <dbReference type="EMBL" id="CUS02378.2"/>
    </source>
</evidence>
<feature type="transmembrane region" description="Helical" evidence="10">
    <location>
        <begin position="475"/>
        <end position="497"/>
    </location>
</feature>
<dbReference type="PIRSF" id="PIRSF016636">
    <property type="entry name" value="AlgI_DltB"/>
    <property type="match status" value="1"/>
</dbReference>
<feature type="transmembrane region" description="Helical" evidence="10">
    <location>
        <begin position="6"/>
        <end position="22"/>
    </location>
</feature>